<accession>A0A0G4EH61</accession>
<dbReference type="Proteomes" id="UP000041254">
    <property type="component" value="Unassembled WGS sequence"/>
</dbReference>
<gene>
    <name evidence="1" type="ORF">Vbra_7382</name>
</gene>
<dbReference type="EMBL" id="CDMY01000225">
    <property type="protein sequence ID" value="CEL94709.1"/>
    <property type="molecule type" value="Genomic_DNA"/>
</dbReference>
<protein>
    <submittedName>
        <fullName evidence="1">Uncharacterized protein</fullName>
    </submittedName>
</protein>
<sequence>MGRGVSSALERGETVGHWARSASIDEERAGHADGAWYGQSGAWYGQTVSIEQAPVSDLLGHFLGLLCQGPDVKVARTPSASSP</sequence>
<name>A0A0G4EH61_VITBC</name>
<dbReference type="AlphaFoldDB" id="A0A0G4EH61"/>
<reference evidence="1 2" key="1">
    <citation type="submission" date="2014-11" db="EMBL/GenBank/DDBJ databases">
        <authorList>
            <person name="Zhu J."/>
            <person name="Qi W."/>
            <person name="Song R."/>
        </authorList>
    </citation>
    <scope>NUCLEOTIDE SEQUENCE [LARGE SCALE GENOMIC DNA]</scope>
</reference>
<evidence type="ECO:0000313" key="1">
    <source>
        <dbReference type="EMBL" id="CEL94709.1"/>
    </source>
</evidence>
<keyword evidence="2" id="KW-1185">Reference proteome</keyword>
<dbReference type="VEuPathDB" id="CryptoDB:Vbra_7382"/>
<evidence type="ECO:0000313" key="2">
    <source>
        <dbReference type="Proteomes" id="UP000041254"/>
    </source>
</evidence>
<dbReference type="InParanoid" id="A0A0G4EH61"/>
<proteinExistence type="predicted"/>
<organism evidence="1 2">
    <name type="scientific">Vitrella brassicaformis (strain CCMP3155)</name>
    <dbReference type="NCBI Taxonomy" id="1169540"/>
    <lineage>
        <taxon>Eukaryota</taxon>
        <taxon>Sar</taxon>
        <taxon>Alveolata</taxon>
        <taxon>Colpodellida</taxon>
        <taxon>Vitrellaceae</taxon>
        <taxon>Vitrella</taxon>
    </lineage>
</organism>